<dbReference type="InterPro" id="IPR011990">
    <property type="entry name" value="TPR-like_helical_dom_sf"/>
</dbReference>
<gene>
    <name evidence="2" type="ORF">PECAL_6P13490</name>
</gene>
<name>A0A8J2T2V7_9STRA</name>
<dbReference type="SMART" id="SM00028">
    <property type="entry name" value="TPR"/>
    <property type="match status" value="4"/>
</dbReference>
<feature type="region of interest" description="Disordered" evidence="1">
    <location>
        <begin position="1"/>
        <end position="43"/>
    </location>
</feature>
<organism evidence="2 3">
    <name type="scientific">Pelagomonas calceolata</name>
    <dbReference type="NCBI Taxonomy" id="35677"/>
    <lineage>
        <taxon>Eukaryota</taxon>
        <taxon>Sar</taxon>
        <taxon>Stramenopiles</taxon>
        <taxon>Ochrophyta</taxon>
        <taxon>Pelagophyceae</taxon>
        <taxon>Pelagomonadales</taxon>
        <taxon>Pelagomonadaceae</taxon>
        <taxon>Pelagomonas</taxon>
    </lineage>
</organism>
<protein>
    <submittedName>
        <fullName evidence="2">Uncharacterized protein</fullName>
    </submittedName>
</protein>
<proteinExistence type="predicted"/>
<dbReference type="SUPFAM" id="SSF48452">
    <property type="entry name" value="TPR-like"/>
    <property type="match status" value="3"/>
</dbReference>
<evidence type="ECO:0000256" key="1">
    <source>
        <dbReference type="SAM" id="MobiDB-lite"/>
    </source>
</evidence>
<dbReference type="Proteomes" id="UP000789595">
    <property type="component" value="Unassembled WGS sequence"/>
</dbReference>
<comment type="caution">
    <text evidence="2">The sequence shown here is derived from an EMBL/GenBank/DDBJ whole genome shotgun (WGS) entry which is preliminary data.</text>
</comment>
<reference evidence="2" key="1">
    <citation type="submission" date="2021-11" db="EMBL/GenBank/DDBJ databases">
        <authorList>
            <consortium name="Genoscope - CEA"/>
            <person name="William W."/>
        </authorList>
    </citation>
    <scope>NUCLEOTIDE SEQUENCE</scope>
</reference>
<sequence>MVNYSKWDAIGDSSDDEAPSRLAQDVQTKLAVAPPEAPPRNPKAEVLTDRANQVVNSLIEKHGEDKSRLLGPDERAAYREACTLYDGALKNMEVKDDKLSSRILLNMATCHWQVNEFGPARKAASRALDFAVAEDKSRAQDIVDACDRELRRVASTKDGVDHAAAGDAALHAKDFAAGAKHFSALCKAFKGSGGEDEIHALAHLALCYEQQSKFGEAASHYDKAAEVCDKTDQASASTPRRAQLAQRAQMCYEKNGEDSKSAASCARETRRCADDAELALKCAGAFAQRYRKEKKSKALVLPALTVAVETATKARKRDPKCLKTASQRLLLATVLDALADGLSTQKQFKDALPKAERALKEYDAVAKAHLRAKNEDENFRARRAAAGCALAVASCRAALHKYDDAGDQFRDASNRYAGVSEFLRAGQAALSAARCFTNAGCSPEGTQGTIDAEGGPGAAANVEDYQQAAKLLAIALDLPKNSADDKAAIQSLLAKSLVGAGRPNDAVGPAKSALAYLDAKPRSANDSKDRASACETLADALAGADRLRDAASCLEKAAVYCFEDDTHLGTAGAQHLFNAAGALQKCGDGDESAAMFRKARDAYKRLGHPKAAQTAQEHAEAALRACAEAVLD</sequence>
<dbReference type="EMBL" id="CAKKNE010000006">
    <property type="protein sequence ID" value="CAH0379716.1"/>
    <property type="molecule type" value="Genomic_DNA"/>
</dbReference>
<accession>A0A8J2T2V7</accession>
<dbReference type="AlphaFoldDB" id="A0A8J2T2V7"/>
<keyword evidence="3" id="KW-1185">Reference proteome</keyword>
<evidence type="ECO:0000313" key="3">
    <source>
        <dbReference type="Proteomes" id="UP000789595"/>
    </source>
</evidence>
<evidence type="ECO:0000313" key="2">
    <source>
        <dbReference type="EMBL" id="CAH0379716.1"/>
    </source>
</evidence>
<dbReference type="Gene3D" id="1.25.40.10">
    <property type="entry name" value="Tetratricopeptide repeat domain"/>
    <property type="match status" value="2"/>
</dbReference>
<dbReference type="InterPro" id="IPR019734">
    <property type="entry name" value="TPR_rpt"/>
</dbReference>